<evidence type="ECO:0000259" key="3">
    <source>
        <dbReference type="Pfam" id="PF01557"/>
    </source>
</evidence>
<dbReference type="PANTHER" id="PTHR11820">
    <property type="entry name" value="ACYLPYRUVASE"/>
    <property type="match status" value="1"/>
</dbReference>
<dbReference type="GO" id="GO:0046872">
    <property type="term" value="F:metal ion binding"/>
    <property type="evidence" value="ECO:0007669"/>
    <property type="project" value="UniProtKB-KW"/>
</dbReference>
<dbReference type="AlphaFoldDB" id="A0AA94WR10"/>
<proteinExistence type="inferred from homology"/>
<dbReference type="InterPro" id="IPR011234">
    <property type="entry name" value="Fumarylacetoacetase-like_C"/>
</dbReference>
<dbReference type="Proteomes" id="UP000323393">
    <property type="component" value="Unassembled WGS sequence"/>
</dbReference>
<dbReference type="RefSeq" id="WP_148964730.1">
    <property type="nucleotide sequence ID" value="NZ_VTEU01000001.1"/>
</dbReference>
<name>A0AA94WR10_9BACI</name>
<dbReference type="Pfam" id="PF01557">
    <property type="entry name" value="FAA_hydrolase"/>
    <property type="match status" value="1"/>
</dbReference>
<dbReference type="GO" id="GO:0016853">
    <property type="term" value="F:isomerase activity"/>
    <property type="evidence" value="ECO:0007669"/>
    <property type="project" value="UniProtKB-ARBA"/>
</dbReference>
<comment type="similarity">
    <text evidence="1">Belongs to the FAH family.</text>
</comment>
<accession>A0AA94WR10</accession>
<dbReference type="Gene3D" id="3.90.850.10">
    <property type="entry name" value="Fumarylacetoacetase-like, C-terminal domain"/>
    <property type="match status" value="1"/>
</dbReference>
<dbReference type="EMBL" id="VTEU01000001">
    <property type="protein sequence ID" value="TYS61028.1"/>
    <property type="molecule type" value="Genomic_DNA"/>
</dbReference>
<dbReference type="GO" id="GO:0019752">
    <property type="term" value="P:carboxylic acid metabolic process"/>
    <property type="evidence" value="ECO:0007669"/>
    <property type="project" value="UniProtKB-ARBA"/>
</dbReference>
<evidence type="ECO:0000256" key="2">
    <source>
        <dbReference type="ARBA" id="ARBA00022723"/>
    </source>
</evidence>
<evidence type="ECO:0000313" key="4">
    <source>
        <dbReference type="EMBL" id="TYS61028.1"/>
    </source>
</evidence>
<dbReference type="PANTHER" id="PTHR11820:SF7">
    <property type="entry name" value="ACYLPYRUVASE FAHD1, MITOCHONDRIAL"/>
    <property type="match status" value="1"/>
</dbReference>
<organism evidence="4 5">
    <name type="scientific">Sutcliffiella horikoshii</name>
    <dbReference type="NCBI Taxonomy" id="79883"/>
    <lineage>
        <taxon>Bacteria</taxon>
        <taxon>Bacillati</taxon>
        <taxon>Bacillota</taxon>
        <taxon>Bacilli</taxon>
        <taxon>Bacillales</taxon>
        <taxon>Bacillaceae</taxon>
        <taxon>Sutcliffiella</taxon>
    </lineage>
</organism>
<evidence type="ECO:0000313" key="5">
    <source>
        <dbReference type="Proteomes" id="UP000323393"/>
    </source>
</evidence>
<reference evidence="4 5" key="1">
    <citation type="submission" date="2019-08" db="EMBL/GenBank/DDBJ databases">
        <title>Bacillus genomes from the desert of Cuatro Cienegas, Coahuila.</title>
        <authorList>
            <person name="Olmedo-Alvarez G."/>
        </authorList>
    </citation>
    <scope>NUCLEOTIDE SEQUENCE [LARGE SCALE GENOMIC DNA]</scope>
    <source>
        <strain evidence="4 5">CH88_3T</strain>
    </source>
</reference>
<gene>
    <name evidence="4" type="ORF">FZC74_01765</name>
</gene>
<protein>
    <submittedName>
        <fullName evidence="4">Fumarylacetoacetate hydrolase family protein</fullName>
    </submittedName>
</protein>
<keyword evidence="2" id="KW-0479">Metal-binding</keyword>
<comment type="caution">
    <text evidence="4">The sequence shown here is derived from an EMBL/GenBank/DDBJ whole genome shotgun (WGS) entry which is preliminary data.</text>
</comment>
<keyword evidence="4" id="KW-0378">Hydrolase</keyword>
<dbReference type="GO" id="GO:0018773">
    <property type="term" value="F:acetylpyruvate hydrolase activity"/>
    <property type="evidence" value="ECO:0007669"/>
    <property type="project" value="TreeGrafter"/>
</dbReference>
<evidence type="ECO:0000256" key="1">
    <source>
        <dbReference type="ARBA" id="ARBA00010211"/>
    </source>
</evidence>
<dbReference type="InterPro" id="IPR036663">
    <property type="entry name" value="Fumarylacetoacetase_C_sf"/>
</dbReference>
<dbReference type="SUPFAM" id="SSF56529">
    <property type="entry name" value="FAH"/>
    <property type="match status" value="1"/>
</dbReference>
<dbReference type="FunFam" id="3.90.850.10:FF:000002">
    <property type="entry name" value="2-hydroxyhepta-2,4-diene-1,7-dioate isomerase"/>
    <property type="match status" value="1"/>
</dbReference>
<feature type="domain" description="Fumarylacetoacetase-like C-terminal" evidence="3">
    <location>
        <begin position="94"/>
        <end position="300"/>
    </location>
</feature>
<sequence length="301" mass="33541">MHLLSMELNGEVRIGLTDEAQLYIIDLKKVHEAKGEESIWPSTLLEGIEIGEDFVHTVANLRDWVFTQRNSKDYFIPMKEVRLLAPIQRPRKNIFCVGKNYREHVLEMGTEEDIPEHIMIFTKAPTCVIGPDENIPLHEEVTCQLDYEGELAIVIGKAGKGIAKEDVMNYIFGYTIVNDVTARDLQKRHKQFFLGKSLDGTCPMGPVIVHKSAIDDPQSLEVKTLVNGEVRQIASTEQMIFTIPEIIATISKGMTLEPGDIIATGTPAGVGKGFNPPRFLTGGDVVEVCLEKIGTLKNRVK</sequence>